<dbReference type="WBParaSite" id="nRc.2.0.1.t46527-RA">
    <property type="protein sequence ID" value="nRc.2.0.1.t46527-RA"/>
    <property type="gene ID" value="nRc.2.0.1.g46527"/>
</dbReference>
<protein>
    <submittedName>
        <fullName evidence="2">Uncharacterized protein</fullName>
    </submittedName>
</protein>
<reference evidence="2" key="1">
    <citation type="submission" date="2022-11" db="UniProtKB">
        <authorList>
            <consortium name="WormBaseParasite"/>
        </authorList>
    </citation>
    <scope>IDENTIFICATION</scope>
</reference>
<proteinExistence type="predicted"/>
<accession>A0A915L6U9</accession>
<dbReference type="Proteomes" id="UP000887565">
    <property type="component" value="Unplaced"/>
</dbReference>
<dbReference type="AlphaFoldDB" id="A0A915L6U9"/>
<sequence>MHVHNRNSLMITLFNHLNIVDIDFLISSKAAFVETPTAASIILAGAIASIYNILGPQILCPHPRAKTLGNNPSKYILFFCPIGAFSNKLLKNE</sequence>
<keyword evidence="1" id="KW-1185">Reference proteome</keyword>
<evidence type="ECO:0000313" key="2">
    <source>
        <dbReference type="WBParaSite" id="nRc.2.0.1.t46527-RA"/>
    </source>
</evidence>
<name>A0A915L6U9_ROMCU</name>
<organism evidence="1 2">
    <name type="scientific">Romanomermis culicivorax</name>
    <name type="common">Nematode worm</name>
    <dbReference type="NCBI Taxonomy" id="13658"/>
    <lineage>
        <taxon>Eukaryota</taxon>
        <taxon>Metazoa</taxon>
        <taxon>Ecdysozoa</taxon>
        <taxon>Nematoda</taxon>
        <taxon>Enoplea</taxon>
        <taxon>Dorylaimia</taxon>
        <taxon>Mermithida</taxon>
        <taxon>Mermithoidea</taxon>
        <taxon>Mermithidae</taxon>
        <taxon>Romanomermis</taxon>
    </lineage>
</organism>
<evidence type="ECO:0000313" key="1">
    <source>
        <dbReference type="Proteomes" id="UP000887565"/>
    </source>
</evidence>